<evidence type="ECO:0000313" key="2">
    <source>
        <dbReference type="Proteomes" id="UP000600918"/>
    </source>
</evidence>
<dbReference type="EMBL" id="JACSDY010000011">
    <property type="protein sequence ID" value="KAF7415946.1"/>
    <property type="molecule type" value="Genomic_DNA"/>
</dbReference>
<comment type="caution">
    <text evidence="1">The sequence shown here is derived from an EMBL/GenBank/DDBJ whole genome shotgun (WGS) entry which is preliminary data.</text>
</comment>
<accession>A0A834U4K1</accession>
<reference evidence="1" key="1">
    <citation type="journal article" date="2020" name="G3 (Bethesda)">
        <title>High-Quality Assemblies for Three Invasive Social Wasps from the &lt;i&gt;Vespula&lt;/i&gt; Genus.</title>
        <authorList>
            <person name="Harrop T.W.R."/>
            <person name="Guhlin J."/>
            <person name="McLaughlin G.M."/>
            <person name="Permina E."/>
            <person name="Stockwell P."/>
            <person name="Gilligan J."/>
            <person name="Le Lec M.F."/>
            <person name="Gruber M.A.M."/>
            <person name="Quinn O."/>
            <person name="Lovegrove M."/>
            <person name="Duncan E.J."/>
            <person name="Remnant E.J."/>
            <person name="Van Eeckhoven J."/>
            <person name="Graham B."/>
            <person name="Knapp R.A."/>
            <person name="Langford K.W."/>
            <person name="Kronenberg Z."/>
            <person name="Press M.O."/>
            <person name="Eacker S.M."/>
            <person name="Wilson-Rankin E.E."/>
            <person name="Purcell J."/>
            <person name="Lester P.J."/>
            <person name="Dearden P.K."/>
        </authorList>
    </citation>
    <scope>NUCLEOTIDE SEQUENCE</scope>
    <source>
        <strain evidence="1">Volc-1</strain>
    </source>
</reference>
<evidence type="ECO:0000313" key="1">
    <source>
        <dbReference type="EMBL" id="KAF7415946.1"/>
    </source>
</evidence>
<gene>
    <name evidence="1" type="ORF">H0235_012538</name>
</gene>
<sequence>MEIVGERFTSKEYRSLDRTFELIHSPSVVVVYSRDSQSKSVLNRSIQLSRLLEIATLRLEEMEATEEKTRSQRDLAPLPVTLAVRLTKFDISNRYYNVYPGSFFRPGRRIPLKELLEKRACSTCTSFHRRD</sequence>
<proteinExistence type="predicted"/>
<dbReference type="AlphaFoldDB" id="A0A834U4K1"/>
<protein>
    <submittedName>
        <fullName evidence="1">Uncharacterized protein</fullName>
    </submittedName>
</protein>
<keyword evidence="2" id="KW-1185">Reference proteome</keyword>
<organism evidence="1 2">
    <name type="scientific">Vespula pensylvanica</name>
    <name type="common">Western yellow jacket</name>
    <name type="synonym">Wasp</name>
    <dbReference type="NCBI Taxonomy" id="30213"/>
    <lineage>
        <taxon>Eukaryota</taxon>
        <taxon>Metazoa</taxon>
        <taxon>Ecdysozoa</taxon>
        <taxon>Arthropoda</taxon>
        <taxon>Hexapoda</taxon>
        <taxon>Insecta</taxon>
        <taxon>Pterygota</taxon>
        <taxon>Neoptera</taxon>
        <taxon>Endopterygota</taxon>
        <taxon>Hymenoptera</taxon>
        <taxon>Apocrita</taxon>
        <taxon>Aculeata</taxon>
        <taxon>Vespoidea</taxon>
        <taxon>Vespidae</taxon>
        <taxon>Vespinae</taxon>
        <taxon>Vespula</taxon>
    </lineage>
</organism>
<name>A0A834U4K1_VESPE</name>
<dbReference type="Proteomes" id="UP000600918">
    <property type="component" value="Unassembled WGS sequence"/>
</dbReference>